<dbReference type="EMBL" id="JACVVK020000236">
    <property type="protein sequence ID" value="KAK7482924.1"/>
    <property type="molecule type" value="Genomic_DNA"/>
</dbReference>
<feature type="non-terminal residue" evidence="2">
    <location>
        <position position="1"/>
    </location>
</feature>
<evidence type="ECO:0000313" key="2">
    <source>
        <dbReference type="EMBL" id="KAK7482924.1"/>
    </source>
</evidence>
<dbReference type="Proteomes" id="UP001519460">
    <property type="component" value="Unassembled WGS sequence"/>
</dbReference>
<comment type="caution">
    <text evidence="2">The sequence shown here is derived from an EMBL/GenBank/DDBJ whole genome shotgun (WGS) entry which is preliminary data.</text>
</comment>
<evidence type="ECO:0000256" key="1">
    <source>
        <dbReference type="SAM" id="MobiDB-lite"/>
    </source>
</evidence>
<reference evidence="2 3" key="1">
    <citation type="journal article" date="2023" name="Sci. Data">
        <title>Genome assembly of the Korean intertidal mud-creeper Batillaria attramentaria.</title>
        <authorList>
            <person name="Patra A.K."/>
            <person name="Ho P.T."/>
            <person name="Jun S."/>
            <person name="Lee S.J."/>
            <person name="Kim Y."/>
            <person name="Won Y.J."/>
        </authorList>
    </citation>
    <scope>NUCLEOTIDE SEQUENCE [LARGE SCALE GENOMIC DNA]</scope>
    <source>
        <strain evidence="2">Wonlab-2016</strain>
    </source>
</reference>
<feature type="region of interest" description="Disordered" evidence="1">
    <location>
        <begin position="1"/>
        <end position="43"/>
    </location>
</feature>
<name>A0ABD0K712_9CAEN</name>
<gene>
    <name evidence="2" type="ORF">BaRGS_00025824</name>
</gene>
<proteinExistence type="predicted"/>
<accession>A0ABD0K712</accession>
<evidence type="ECO:0000313" key="3">
    <source>
        <dbReference type="Proteomes" id="UP001519460"/>
    </source>
</evidence>
<feature type="non-terminal residue" evidence="2">
    <location>
        <position position="65"/>
    </location>
</feature>
<feature type="compositionally biased region" description="Basic and acidic residues" evidence="1">
    <location>
        <begin position="28"/>
        <end position="42"/>
    </location>
</feature>
<sequence length="65" mass="6959">NPTTSPRRSRVLGRPNPTISPTLGAAKADLKDAGQTTKDRHCAPMTLDTGMESVTRLDMGIVPKK</sequence>
<keyword evidence="3" id="KW-1185">Reference proteome</keyword>
<organism evidence="2 3">
    <name type="scientific">Batillaria attramentaria</name>
    <dbReference type="NCBI Taxonomy" id="370345"/>
    <lineage>
        <taxon>Eukaryota</taxon>
        <taxon>Metazoa</taxon>
        <taxon>Spiralia</taxon>
        <taxon>Lophotrochozoa</taxon>
        <taxon>Mollusca</taxon>
        <taxon>Gastropoda</taxon>
        <taxon>Caenogastropoda</taxon>
        <taxon>Sorbeoconcha</taxon>
        <taxon>Cerithioidea</taxon>
        <taxon>Batillariidae</taxon>
        <taxon>Batillaria</taxon>
    </lineage>
</organism>
<dbReference type="AlphaFoldDB" id="A0ABD0K712"/>
<protein>
    <submittedName>
        <fullName evidence="2">Uncharacterized protein</fullName>
    </submittedName>
</protein>